<evidence type="ECO:0000313" key="2">
    <source>
        <dbReference type="Proteomes" id="UP000050525"/>
    </source>
</evidence>
<protein>
    <submittedName>
        <fullName evidence="1">Uncharacterized protein</fullName>
    </submittedName>
</protein>
<dbReference type="Proteomes" id="UP000050525">
    <property type="component" value="Unassembled WGS sequence"/>
</dbReference>
<evidence type="ECO:0000313" key="1">
    <source>
        <dbReference type="EMBL" id="KYO27688.1"/>
    </source>
</evidence>
<comment type="caution">
    <text evidence="1">The sequence shown here is derived from an EMBL/GenBank/DDBJ whole genome shotgun (WGS) entry which is preliminary data.</text>
</comment>
<gene>
    <name evidence="1" type="ORF">Y1Q_0005247</name>
</gene>
<proteinExistence type="predicted"/>
<sequence>MITWRKLSIDRRRVGSCFAPFPFHLGTEGWPKMMLSPQLFHVTTALALLLVTSYAEKECIGICGKGNQGTKGLPLSFGTKLQETLQPLF</sequence>
<reference evidence="1 2" key="1">
    <citation type="journal article" date="2012" name="Genome Biol.">
        <title>Sequencing three crocodilian genomes to illuminate the evolution of archosaurs and amniotes.</title>
        <authorList>
            <person name="St John J.A."/>
            <person name="Braun E.L."/>
            <person name="Isberg S.R."/>
            <person name="Miles L.G."/>
            <person name="Chong A.Y."/>
            <person name="Gongora J."/>
            <person name="Dalzell P."/>
            <person name="Moran C."/>
            <person name="Bed'hom B."/>
            <person name="Abzhanov A."/>
            <person name="Burgess S.C."/>
            <person name="Cooksey A.M."/>
            <person name="Castoe T.A."/>
            <person name="Crawford N.G."/>
            <person name="Densmore L.D."/>
            <person name="Drew J.C."/>
            <person name="Edwards S.V."/>
            <person name="Faircloth B.C."/>
            <person name="Fujita M.K."/>
            <person name="Greenwold M.J."/>
            <person name="Hoffmann F.G."/>
            <person name="Howard J.M."/>
            <person name="Iguchi T."/>
            <person name="Janes D.E."/>
            <person name="Khan S.Y."/>
            <person name="Kohno S."/>
            <person name="de Koning A.J."/>
            <person name="Lance S.L."/>
            <person name="McCarthy F.M."/>
            <person name="McCormack J.E."/>
            <person name="Merchant M.E."/>
            <person name="Peterson D.G."/>
            <person name="Pollock D.D."/>
            <person name="Pourmand N."/>
            <person name="Raney B.J."/>
            <person name="Roessler K.A."/>
            <person name="Sanford J.R."/>
            <person name="Sawyer R.H."/>
            <person name="Schmidt C.J."/>
            <person name="Triplett E.W."/>
            <person name="Tuberville T.D."/>
            <person name="Venegas-Anaya M."/>
            <person name="Howard J.T."/>
            <person name="Jarvis E.D."/>
            <person name="Guillette L.J.Jr."/>
            <person name="Glenn T.C."/>
            <person name="Green R.E."/>
            <person name="Ray D.A."/>
        </authorList>
    </citation>
    <scope>NUCLEOTIDE SEQUENCE [LARGE SCALE GENOMIC DNA]</scope>
    <source>
        <strain evidence="1">KSC_2009_1</strain>
    </source>
</reference>
<dbReference type="AlphaFoldDB" id="A0A151MT54"/>
<organism evidence="1 2">
    <name type="scientific">Alligator mississippiensis</name>
    <name type="common">American alligator</name>
    <dbReference type="NCBI Taxonomy" id="8496"/>
    <lineage>
        <taxon>Eukaryota</taxon>
        <taxon>Metazoa</taxon>
        <taxon>Chordata</taxon>
        <taxon>Craniata</taxon>
        <taxon>Vertebrata</taxon>
        <taxon>Euteleostomi</taxon>
        <taxon>Archelosauria</taxon>
        <taxon>Archosauria</taxon>
        <taxon>Crocodylia</taxon>
        <taxon>Alligatoridae</taxon>
        <taxon>Alligatorinae</taxon>
        <taxon>Alligator</taxon>
    </lineage>
</organism>
<accession>A0A151MT54</accession>
<dbReference type="EMBL" id="AKHW03005127">
    <property type="protein sequence ID" value="KYO27688.1"/>
    <property type="molecule type" value="Genomic_DNA"/>
</dbReference>
<name>A0A151MT54_ALLMI</name>
<keyword evidence="2" id="KW-1185">Reference proteome</keyword>